<dbReference type="GO" id="GO:0019843">
    <property type="term" value="F:rRNA binding"/>
    <property type="evidence" value="ECO:0007669"/>
    <property type="project" value="TreeGrafter"/>
</dbReference>
<dbReference type="PRINTS" id="PR00633">
    <property type="entry name" value="RCCNDNSATION"/>
</dbReference>
<feature type="repeat" description="RCC1" evidence="1">
    <location>
        <begin position="40"/>
        <end position="100"/>
    </location>
</feature>
<dbReference type="PROSITE" id="PS00626">
    <property type="entry name" value="RCC1_2"/>
    <property type="match status" value="1"/>
</dbReference>
<dbReference type="PROSITE" id="PS50012">
    <property type="entry name" value="RCC1_3"/>
    <property type="match status" value="6"/>
</dbReference>
<feature type="repeat" description="RCC1" evidence="1">
    <location>
        <begin position="327"/>
        <end position="384"/>
    </location>
</feature>
<evidence type="ECO:0000313" key="2">
    <source>
        <dbReference type="EMBL" id="CAH0562032.1"/>
    </source>
</evidence>
<organism evidence="2 3">
    <name type="scientific">Brassicogethes aeneus</name>
    <name type="common">Rape pollen beetle</name>
    <name type="synonym">Meligethes aeneus</name>
    <dbReference type="NCBI Taxonomy" id="1431903"/>
    <lineage>
        <taxon>Eukaryota</taxon>
        <taxon>Metazoa</taxon>
        <taxon>Ecdysozoa</taxon>
        <taxon>Arthropoda</taxon>
        <taxon>Hexapoda</taxon>
        <taxon>Insecta</taxon>
        <taxon>Pterygota</taxon>
        <taxon>Neoptera</taxon>
        <taxon>Endopterygota</taxon>
        <taxon>Coleoptera</taxon>
        <taxon>Polyphaga</taxon>
        <taxon>Cucujiformia</taxon>
        <taxon>Nitidulidae</taxon>
        <taxon>Meligethinae</taxon>
        <taxon>Brassicogethes</taxon>
    </lineage>
</organism>
<feature type="repeat" description="RCC1" evidence="1">
    <location>
        <begin position="385"/>
        <end position="434"/>
    </location>
</feature>
<dbReference type="SUPFAM" id="SSF50985">
    <property type="entry name" value="RCC1/BLIP-II"/>
    <property type="match status" value="1"/>
</dbReference>
<dbReference type="AlphaFoldDB" id="A0A9P0BFH1"/>
<accession>A0A9P0BFH1</accession>
<feature type="repeat" description="RCC1" evidence="1">
    <location>
        <begin position="163"/>
        <end position="219"/>
    </location>
</feature>
<proteinExistence type="predicted"/>
<dbReference type="PANTHER" id="PTHR46337:SF1">
    <property type="entry name" value="RCC1-LIKE G EXCHANGING FACTOR-LIKE PROTEIN"/>
    <property type="match status" value="1"/>
</dbReference>
<dbReference type="GO" id="GO:0005743">
    <property type="term" value="C:mitochondrial inner membrane"/>
    <property type="evidence" value="ECO:0007669"/>
    <property type="project" value="TreeGrafter"/>
</dbReference>
<dbReference type="GO" id="GO:0005085">
    <property type="term" value="F:guanyl-nucleotide exchange factor activity"/>
    <property type="evidence" value="ECO:0007669"/>
    <property type="project" value="TreeGrafter"/>
</dbReference>
<dbReference type="InterPro" id="IPR053035">
    <property type="entry name" value="Mitochondrial_GEF_domain"/>
</dbReference>
<keyword evidence="3" id="KW-1185">Reference proteome</keyword>
<dbReference type="PANTHER" id="PTHR46337">
    <property type="entry name" value="RCC1-LIKE G EXCHANGING FACTOR-LIKE PROTEIN"/>
    <property type="match status" value="1"/>
</dbReference>
<sequence>MSFKAYRRLFGTVRRKYPINRDQEKSLPIFQYGVSNESYQRLYAWGNIQTGALGIPFIRQNESVDKVSCLRHPKRVTFGEKHNVTAVACGYGFTVFGVENDEHKLFGSGLNTDSQIGHHEINEGKPLSILFYPKPIHLSLKNSTSKILKLSAGRAHCMALTDEGVYLQGNNSYGQCGRKILENEDYLASSYVNHIPNVDGKKICDVQCGQDHSLLLTEDGAVYSCGWGADGQTGQGHYNNLEVFTQVGGDIANEKIIELSCRADFVLARNDKGEVFGWGNTEYSQLGPDIEEQQVCNPTYIKSLKSFGKITSIASGGSFCLILNENGDVFSWGFGILGMGPSVEHSKVPLPIPKTLFGKNDFQPSSEVVKVACGTSHSAAITNSGDLYTWGRNSNACLGLGHDKDQYFPFKVSMGASVTQVFCGVDHTVVLSKPFI</sequence>
<evidence type="ECO:0000313" key="3">
    <source>
        <dbReference type="Proteomes" id="UP001154078"/>
    </source>
</evidence>
<dbReference type="EMBL" id="OV121139">
    <property type="protein sequence ID" value="CAH0562032.1"/>
    <property type="molecule type" value="Genomic_DNA"/>
</dbReference>
<feature type="repeat" description="RCC1" evidence="1">
    <location>
        <begin position="103"/>
        <end position="163"/>
    </location>
</feature>
<dbReference type="Pfam" id="PF00415">
    <property type="entry name" value="RCC1"/>
    <property type="match status" value="4"/>
</dbReference>
<name>A0A9P0BFH1_BRAAE</name>
<evidence type="ECO:0000256" key="1">
    <source>
        <dbReference type="PROSITE-ProRule" id="PRU00235"/>
    </source>
</evidence>
<dbReference type="Proteomes" id="UP001154078">
    <property type="component" value="Chromosome 8"/>
</dbReference>
<dbReference type="OrthoDB" id="70707at2759"/>
<dbReference type="Pfam" id="PF13540">
    <property type="entry name" value="RCC1_2"/>
    <property type="match status" value="1"/>
</dbReference>
<reference evidence="2" key="1">
    <citation type="submission" date="2021-12" db="EMBL/GenBank/DDBJ databases">
        <authorList>
            <person name="King R."/>
        </authorList>
    </citation>
    <scope>NUCLEOTIDE SEQUENCE</scope>
</reference>
<dbReference type="InterPro" id="IPR000408">
    <property type="entry name" value="Reg_chr_condens"/>
</dbReference>
<gene>
    <name evidence="2" type="ORF">MELIAE_LOCUS11271</name>
</gene>
<dbReference type="GO" id="GO:0070131">
    <property type="term" value="P:positive regulation of mitochondrial translation"/>
    <property type="evidence" value="ECO:0007669"/>
    <property type="project" value="TreeGrafter"/>
</dbReference>
<protein>
    <submittedName>
        <fullName evidence="2">Uncharacterized protein</fullName>
    </submittedName>
</protein>
<dbReference type="Gene3D" id="2.130.10.30">
    <property type="entry name" value="Regulator of chromosome condensation 1/beta-lactamase-inhibitor protein II"/>
    <property type="match status" value="3"/>
</dbReference>
<feature type="repeat" description="RCC1" evidence="1">
    <location>
        <begin position="273"/>
        <end position="326"/>
    </location>
</feature>
<dbReference type="InterPro" id="IPR009091">
    <property type="entry name" value="RCC1/BLIP-II"/>
</dbReference>